<evidence type="ECO:0000313" key="2">
    <source>
        <dbReference type="EMBL" id="KAA1098229.1"/>
    </source>
</evidence>
<dbReference type="EMBL" id="VSWC01000066">
    <property type="protein sequence ID" value="KAA1098229.1"/>
    <property type="molecule type" value="Genomic_DNA"/>
</dbReference>
<name>A0A5B0PEK5_PUCGR</name>
<accession>A0A5B0PEK5</accession>
<reference evidence="2 3" key="1">
    <citation type="submission" date="2019-05" db="EMBL/GenBank/DDBJ databases">
        <title>Emergence of the Ug99 lineage of the wheat stem rust pathogen through somatic hybridization.</title>
        <authorList>
            <person name="Li F."/>
            <person name="Upadhyaya N.M."/>
            <person name="Sperschneider J."/>
            <person name="Matny O."/>
            <person name="Nguyen-Phuc H."/>
            <person name="Mago R."/>
            <person name="Raley C."/>
            <person name="Miller M.E."/>
            <person name="Silverstein K.A.T."/>
            <person name="Henningsen E."/>
            <person name="Hirsch C.D."/>
            <person name="Visser B."/>
            <person name="Pretorius Z.A."/>
            <person name="Steffenson B.J."/>
            <person name="Schwessinger B."/>
            <person name="Dodds P.N."/>
            <person name="Figueroa M."/>
        </authorList>
    </citation>
    <scope>NUCLEOTIDE SEQUENCE [LARGE SCALE GENOMIC DNA]</scope>
    <source>
        <strain evidence="2">21-0</strain>
    </source>
</reference>
<keyword evidence="3" id="KW-1185">Reference proteome</keyword>
<feature type="region of interest" description="Disordered" evidence="1">
    <location>
        <begin position="1"/>
        <end position="21"/>
    </location>
</feature>
<evidence type="ECO:0000313" key="3">
    <source>
        <dbReference type="Proteomes" id="UP000324748"/>
    </source>
</evidence>
<protein>
    <submittedName>
        <fullName evidence="2">Uncharacterized protein</fullName>
    </submittedName>
</protein>
<dbReference type="AlphaFoldDB" id="A0A5B0PEK5"/>
<sequence>MAVDADILRPSSDPAIRKETQNQDMARTICSMSIHTNLLSSLALSSIIRKEVADLHRNMQCQVAETFDFSFLVFIQPRPSFTLNS</sequence>
<proteinExistence type="predicted"/>
<organism evidence="2 3">
    <name type="scientific">Puccinia graminis f. sp. tritici</name>
    <dbReference type="NCBI Taxonomy" id="56615"/>
    <lineage>
        <taxon>Eukaryota</taxon>
        <taxon>Fungi</taxon>
        <taxon>Dikarya</taxon>
        <taxon>Basidiomycota</taxon>
        <taxon>Pucciniomycotina</taxon>
        <taxon>Pucciniomycetes</taxon>
        <taxon>Pucciniales</taxon>
        <taxon>Pucciniaceae</taxon>
        <taxon>Puccinia</taxon>
    </lineage>
</organism>
<comment type="caution">
    <text evidence="2">The sequence shown here is derived from an EMBL/GenBank/DDBJ whole genome shotgun (WGS) entry which is preliminary data.</text>
</comment>
<evidence type="ECO:0000256" key="1">
    <source>
        <dbReference type="SAM" id="MobiDB-lite"/>
    </source>
</evidence>
<dbReference type="Proteomes" id="UP000324748">
    <property type="component" value="Unassembled WGS sequence"/>
</dbReference>
<gene>
    <name evidence="2" type="ORF">PGT21_031151</name>
</gene>